<keyword evidence="1" id="KW-1133">Transmembrane helix</keyword>
<keyword evidence="1" id="KW-0812">Transmembrane</keyword>
<protein>
    <submittedName>
        <fullName evidence="3">PAP2 superfamily protein</fullName>
    </submittedName>
</protein>
<reference evidence="3 4" key="1">
    <citation type="submission" date="2019-06" db="EMBL/GenBank/DDBJ databases">
        <title>Sequencing the genomes of 1000 actinobacteria strains.</title>
        <authorList>
            <person name="Klenk H.-P."/>
        </authorList>
    </citation>
    <scope>NUCLEOTIDE SEQUENCE [LARGE SCALE GENOMIC DNA]</scope>
    <source>
        <strain evidence="3 4">DSM 45928</strain>
    </source>
</reference>
<sequence>MSSATAPPPLFGPPPRSRLLDVALLLAFIGLAVLLTWPSALVHIDVAVRDTIEADRPGWALALAKVFKFLGLPTIQALAITYVGIWCASMRRSLRPLLPVGAAWLLLAITKQLQPLFDRVFPHWPDCPPVCPEVDTGATGATFFAGQGYDAFPSGHSTATAIWLPLAVWLIPQLPRRWRWFLAITPSVLLTMGQTYLGYHWLSDSIGGILLGVLVLRLIQRVPWGTIPLFPVTLLEKWAAGRRAAIDRRAGSASRSPIWTVSLRRMAARRRSIE</sequence>
<feature type="transmembrane region" description="Helical" evidence="1">
    <location>
        <begin position="59"/>
        <end position="85"/>
    </location>
</feature>
<keyword evidence="4" id="KW-1185">Reference proteome</keyword>
<dbReference type="SUPFAM" id="SSF48317">
    <property type="entry name" value="Acid phosphatase/Vanadium-dependent haloperoxidase"/>
    <property type="match status" value="1"/>
</dbReference>
<dbReference type="Proteomes" id="UP000317043">
    <property type="component" value="Unassembled WGS sequence"/>
</dbReference>
<feature type="transmembrane region" description="Helical" evidence="1">
    <location>
        <begin position="19"/>
        <end position="39"/>
    </location>
</feature>
<dbReference type="InterPro" id="IPR036938">
    <property type="entry name" value="PAP2/HPO_sf"/>
</dbReference>
<dbReference type="RefSeq" id="WP_170183479.1">
    <property type="nucleotide sequence ID" value="NZ_JBHTGS010000002.1"/>
</dbReference>
<dbReference type="SMART" id="SM00014">
    <property type="entry name" value="acidPPc"/>
    <property type="match status" value="1"/>
</dbReference>
<proteinExistence type="predicted"/>
<dbReference type="InterPro" id="IPR000326">
    <property type="entry name" value="PAP2/HPO"/>
</dbReference>
<keyword evidence="1" id="KW-0472">Membrane</keyword>
<organism evidence="3 4">
    <name type="scientific">Stackebrandtia endophytica</name>
    <dbReference type="NCBI Taxonomy" id="1496996"/>
    <lineage>
        <taxon>Bacteria</taxon>
        <taxon>Bacillati</taxon>
        <taxon>Actinomycetota</taxon>
        <taxon>Actinomycetes</taxon>
        <taxon>Glycomycetales</taxon>
        <taxon>Glycomycetaceae</taxon>
        <taxon>Stackebrandtia</taxon>
    </lineage>
</organism>
<dbReference type="Gene3D" id="1.20.144.10">
    <property type="entry name" value="Phosphatidic acid phosphatase type 2/haloperoxidase"/>
    <property type="match status" value="1"/>
</dbReference>
<dbReference type="EMBL" id="VFOW01000001">
    <property type="protein sequence ID" value="TQL79685.1"/>
    <property type="molecule type" value="Genomic_DNA"/>
</dbReference>
<comment type="caution">
    <text evidence="3">The sequence shown here is derived from an EMBL/GenBank/DDBJ whole genome shotgun (WGS) entry which is preliminary data.</text>
</comment>
<evidence type="ECO:0000256" key="1">
    <source>
        <dbReference type="SAM" id="Phobius"/>
    </source>
</evidence>
<dbReference type="InParanoid" id="A0A543B4C2"/>
<dbReference type="Pfam" id="PF01569">
    <property type="entry name" value="PAP2"/>
    <property type="match status" value="1"/>
</dbReference>
<dbReference type="AlphaFoldDB" id="A0A543B4C2"/>
<evidence type="ECO:0000313" key="3">
    <source>
        <dbReference type="EMBL" id="TQL79685.1"/>
    </source>
</evidence>
<name>A0A543B4C2_9ACTN</name>
<evidence type="ECO:0000259" key="2">
    <source>
        <dbReference type="SMART" id="SM00014"/>
    </source>
</evidence>
<gene>
    <name evidence="3" type="ORF">FB566_5296</name>
</gene>
<feature type="domain" description="Phosphatidic acid phosphatase type 2/haloperoxidase" evidence="2">
    <location>
        <begin position="95"/>
        <end position="220"/>
    </location>
</feature>
<evidence type="ECO:0000313" key="4">
    <source>
        <dbReference type="Proteomes" id="UP000317043"/>
    </source>
</evidence>
<accession>A0A543B4C2</accession>